<name>A0A382NJQ4_9ZZZZ</name>
<gene>
    <name evidence="2" type="ORF">METZ01_LOCUS314283</name>
</gene>
<organism evidence="2">
    <name type="scientific">marine metagenome</name>
    <dbReference type="NCBI Taxonomy" id="408172"/>
    <lineage>
        <taxon>unclassified sequences</taxon>
        <taxon>metagenomes</taxon>
        <taxon>ecological metagenomes</taxon>
    </lineage>
</organism>
<dbReference type="AlphaFoldDB" id="A0A382NJQ4"/>
<feature type="domain" description="N-end aminoacyl transferase N-terminal" evidence="1">
    <location>
        <begin position="35"/>
        <end position="104"/>
    </location>
</feature>
<feature type="non-terminal residue" evidence="2">
    <location>
        <position position="123"/>
    </location>
</feature>
<dbReference type="Pfam" id="PF04376">
    <property type="entry name" value="ATE_N"/>
    <property type="match status" value="1"/>
</dbReference>
<dbReference type="PANTHER" id="PTHR21367">
    <property type="entry name" value="ARGININE-TRNA-PROTEIN TRANSFERASE 1"/>
    <property type="match status" value="1"/>
</dbReference>
<sequence length="123" mass="13795">MTYPRAIHRGSGKEVKRQSLTTDRLDFMFATKPLPCPYLPGKTERKIVMPLADDRVGHEYKRLVDAGYRRSGAIAYRPACPSCHACVPVRLPIVGFTPSKSLRRVASTNEVLDDRIMPPEARA</sequence>
<dbReference type="InterPro" id="IPR030700">
    <property type="entry name" value="N-end_Aminoacyl_Trfase"/>
</dbReference>
<evidence type="ECO:0000259" key="1">
    <source>
        <dbReference type="Pfam" id="PF04376"/>
    </source>
</evidence>
<dbReference type="InterPro" id="IPR007471">
    <property type="entry name" value="N-end_Aminoacyl_Trfase_N"/>
</dbReference>
<dbReference type="GO" id="GO:0005737">
    <property type="term" value="C:cytoplasm"/>
    <property type="evidence" value="ECO:0007669"/>
    <property type="project" value="TreeGrafter"/>
</dbReference>
<accession>A0A382NJQ4</accession>
<proteinExistence type="predicted"/>
<dbReference type="PANTHER" id="PTHR21367:SF1">
    <property type="entry name" value="ARGINYL-TRNA--PROTEIN TRANSFERASE 1"/>
    <property type="match status" value="1"/>
</dbReference>
<evidence type="ECO:0000313" key="2">
    <source>
        <dbReference type="EMBL" id="SVC61429.1"/>
    </source>
</evidence>
<reference evidence="2" key="1">
    <citation type="submission" date="2018-05" db="EMBL/GenBank/DDBJ databases">
        <authorList>
            <person name="Lanie J.A."/>
            <person name="Ng W.-L."/>
            <person name="Kazmierczak K.M."/>
            <person name="Andrzejewski T.M."/>
            <person name="Davidsen T.M."/>
            <person name="Wayne K.J."/>
            <person name="Tettelin H."/>
            <person name="Glass J.I."/>
            <person name="Rusch D."/>
            <person name="Podicherti R."/>
            <person name="Tsui H.-C.T."/>
            <person name="Winkler M.E."/>
        </authorList>
    </citation>
    <scope>NUCLEOTIDE SEQUENCE</scope>
</reference>
<dbReference type="EMBL" id="UINC01100966">
    <property type="protein sequence ID" value="SVC61429.1"/>
    <property type="molecule type" value="Genomic_DNA"/>
</dbReference>
<protein>
    <recommendedName>
        <fullName evidence="1">N-end aminoacyl transferase N-terminal domain-containing protein</fullName>
    </recommendedName>
</protein>
<dbReference type="GO" id="GO:0004057">
    <property type="term" value="F:arginyl-tRNA--protein transferase activity"/>
    <property type="evidence" value="ECO:0007669"/>
    <property type="project" value="InterPro"/>
</dbReference>